<dbReference type="Gene3D" id="3.20.20.370">
    <property type="entry name" value="Glycoside hydrolase/deacetylase"/>
    <property type="match status" value="1"/>
</dbReference>
<dbReference type="Pfam" id="PF01522">
    <property type="entry name" value="Polysacc_deac_1"/>
    <property type="match status" value="1"/>
</dbReference>
<reference evidence="2 3" key="1">
    <citation type="submission" date="2014-12" db="EMBL/GenBank/DDBJ databases">
        <title>Genome assembly of Enhygromyxa salina DSM 15201.</title>
        <authorList>
            <person name="Sharma G."/>
            <person name="Subramanian S."/>
        </authorList>
    </citation>
    <scope>NUCLEOTIDE SEQUENCE [LARGE SCALE GENOMIC DNA]</scope>
    <source>
        <strain evidence="2 3">DSM 15201</strain>
    </source>
</reference>
<dbReference type="InterPro" id="IPR002509">
    <property type="entry name" value="NODB_dom"/>
</dbReference>
<dbReference type="SUPFAM" id="SSF88713">
    <property type="entry name" value="Glycoside hydrolase/deacetylase"/>
    <property type="match status" value="1"/>
</dbReference>
<name>A0A0C2DBY3_9BACT</name>
<dbReference type="PANTHER" id="PTHR10587">
    <property type="entry name" value="GLYCOSYL TRANSFERASE-RELATED"/>
    <property type="match status" value="1"/>
</dbReference>
<evidence type="ECO:0000259" key="1">
    <source>
        <dbReference type="PROSITE" id="PS51677"/>
    </source>
</evidence>
<evidence type="ECO:0000313" key="2">
    <source>
        <dbReference type="EMBL" id="KIG18965.1"/>
    </source>
</evidence>
<dbReference type="Proteomes" id="UP000031599">
    <property type="component" value="Unassembled WGS sequence"/>
</dbReference>
<protein>
    <submittedName>
        <fullName evidence="2">Polysaccharide deacetylase domain protein</fullName>
    </submittedName>
</protein>
<dbReference type="InterPro" id="IPR011330">
    <property type="entry name" value="Glyco_hydro/deAcase_b/a-brl"/>
</dbReference>
<evidence type="ECO:0000313" key="3">
    <source>
        <dbReference type="Proteomes" id="UP000031599"/>
    </source>
</evidence>
<feature type="domain" description="NodB homology" evidence="1">
    <location>
        <begin position="17"/>
        <end position="150"/>
    </location>
</feature>
<gene>
    <name evidence="2" type="ORF">DB30_06576</name>
</gene>
<proteinExistence type="predicted"/>
<dbReference type="GO" id="GO:0016810">
    <property type="term" value="F:hydrolase activity, acting on carbon-nitrogen (but not peptide) bonds"/>
    <property type="evidence" value="ECO:0007669"/>
    <property type="project" value="InterPro"/>
</dbReference>
<dbReference type="AlphaFoldDB" id="A0A0C2DBY3"/>
<dbReference type="GO" id="GO:0005975">
    <property type="term" value="P:carbohydrate metabolic process"/>
    <property type="evidence" value="ECO:0007669"/>
    <property type="project" value="InterPro"/>
</dbReference>
<dbReference type="InterPro" id="IPR050248">
    <property type="entry name" value="Polysacc_deacetylase_ArnD"/>
</dbReference>
<dbReference type="EMBL" id="JMCC02000007">
    <property type="protein sequence ID" value="KIG18965.1"/>
    <property type="molecule type" value="Genomic_DNA"/>
</dbReference>
<accession>A0A0C2DBY3</accession>
<sequence length="302" mass="33564">MDLDDLACYHAIHGLAEPSADTAALALERWLPRFLDVFKQLDVRATIFVIGRDLERDLAAGGRGAAALVRAIDEGHELANHSFSHAYDLHRWPAADIAADLRRCDTLLRKLGATPKGFRAPGYTHDRNMLMQASALGYAYDSSLLPSPTYYMGKLGVLGLRRLFGRRSASQVDGARSFMGPTTVHYLPEHGLWEVPISVSRALRVPLIGTFLLGDTAPMMTRPQVALLRKEAAQVRHLHLELHAIDLADPDADGLDPALVAKQRELKTPLERRLERLAKLFEQRSEFSVSVPIARAMSRHLR</sequence>
<organism evidence="2 3">
    <name type="scientific">Enhygromyxa salina</name>
    <dbReference type="NCBI Taxonomy" id="215803"/>
    <lineage>
        <taxon>Bacteria</taxon>
        <taxon>Pseudomonadati</taxon>
        <taxon>Myxococcota</taxon>
        <taxon>Polyangia</taxon>
        <taxon>Nannocystales</taxon>
        <taxon>Nannocystaceae</taxon>
        <taxon>Enhygromyxa</taxon>
    </lineage>
</organism>
<dbReference type="PROSITE" id="PS51677">
    <property type="entry name" value="NODB"/>
    <property type="match status" value="1"/>
</dbReference>
<comment type="caution">
    <text evidence="2">The sequence shown here is derived from an EMBL/GenBank/DDBJ whole genome shotgun (WGS) entry which is preliminary data.</text>
</comment>